<organism evidence="1 2">
    <name type="scientific">Candidatus Methylobacter titanis</name>
    <dbReference type="NCBI Taxonomy" id="3053457"/>
    <lineage>
        <taxon>Bacteria</taxon>
        <taxon>Pseudomonadati</taxon>
        <taxon>Pseudomonadota</taxon>
        <taxon>Gammaproteobacteria</taxon>
        <taxon>Methylococcales</taxon>
        <taxon>Methylococcaceae</taxon>
        <taxon>Methylobacter</taxon>
    </lineage>
</organism>
<gene>
    <name evidence="1" type="ORF">PSU93_04205</name>
</gene>
<sequence length="51" mass="5629">MNLKKILDLDPRLVKRHQQLVTEHLNSTDTLSVGLRALPNKSTSFAGTEAA</sequence>
<proteinExistence type="predicted"/>
<name>A0AA43TJJ9_9GAMM</name>
<reference evidence="1" key="1">
    <citation type="submission" date="2023-01" db="EMBL/GenBank/DDBJ databases">
        <title>Biogeochemical cycle of methane in antarctic sediments.</title>
        <authorList>
            <person name="Roldan D.M."/>
            <person name="Menes R.J."/>
        </authorList>
    </citation>
    <scope>NUCLEOTIDE SEQUENCE [LARGE SCALE GENOMIC DNA]</scope>
    <source>
        <strain evidence="1">K-2018 MAG008</strain>
    </source>
</reference>
<evidence type="ECO:0000313" key="2">
    <source>
        <dbReference type="Proteomes" id="UP001160519"/>
    </source>
</evidence>
<dbReference type="AlphaFoldDB" id="A0AA43TJJ9"/>
<dbReference type="Proteomes" id="UP001160519">
    <property type="component" value="Unassembled WGS sequence"/>
</dbReference>
<evidence type="ECO:0000313" key="1">
    <source>
        <dbReference type="EMBL" id="MDI1230336.1"/>
    </source>
</evidence>
<protein>
    <submittedName>
        <fullName evidence="1">Uncharacterized protein</fullName>
    </submittedName>
</protein>
<accession>A0AA43TJJ9</accession>
<dbReference type="EMBL" id="JAQSDF010000007">
    <property type="protein sequence ID" value="MDI1230336.1"/>
    <property type="molecule type" value="Genomic_DNA"/>
</dbReference>
<keyword evidence="2" id="KW-1185">Reference proteome</keyword>
<comment type="caution">
    <text evidence="1">The sequence shown here is derived from an EMBL/GenBank/DDBJ whole genome shotgun (WGS) entry which is preliminary data.</text>
</comment>